<accession>E6LIR4</accession>
<dbReference type="RefSeq" id="WP_007209308.1">
    <property type="nucleotide sequence ID" value="NZ_GL622243.1"/>
</dbReference>
<keyword evidence="2" id="KW-1185">Reference proteome</keyword>
<dbReference type="HOGENOM" id="CLU_1122079_0_0_9"/>
<dbReference type="eggNOG" id="ENOG50336Q5">
    <property type="taxonomic scope" value="Bacteria"/>
</dbReference>
<evidence type="ECO:0000313" key="1">
    <source>
        <dbReference type="EMBL" id="EFU72885.1"/>
    </source>
</evidence>
<feature type="non-terminal residue" evidence="1">
    <location>
        <position position="1"/>
    </location>
</feature>
<gene>
    <name evidence="1" type="ORF">HMPREF9088_2254</name>
</gene>
<dbReference type="AlphaFoldDB" id="E6LIR4"/>
<protein>
    <submittedName>
        <fullName evidence="1">Uncharacterized protein</fullName>
    </submittedName>
</protein>
<sequence length="247" mass="27196">YNEVLILFAIYLESGYKDYELTLKLLYQGDEKLKTESFIASILLCSSLLGVLGFSTLATNTVSASEVPKIEIATEELDLNSDQVTISENMTRDEVIQSISNEFGISKEQAEQSISSNSSQMRRQVADENFVLLRAAWQDHQINNSVEGGTAYFYCRTTESGWFRAIKEIIYAGFNHPKYGFSGTLQYGLPDPNRIHYTLNGALYSHATTSISGGGSVGVNGVGTVNLSATVTSNFIKNVFVTKDVSF</sequence>
<comment type="caution">
    <text evidence="1">The sequence shown here is derived from an EMBL/GenBank/DDBJ whole genome shotgun (WGS) entry which is preliminary data.</text>
</comment>
<dbReference type="Proteomes" id="UP000010296">
    <property type="component" value="Unassembled WGS sequence"/>
</dbReference>
<name>E6LIR4_ENTI1</name>
<organism evidence="1 2">
    <name type="scientific">Enterococcus italicus (strain DSM 15952 / CCUG 50447 / LMG 22039 / TP 1.5)</name>
    <dbReference type="NCBI Taxonomy" id="888064"/>
    <lineage>
        <taxon>Bacteria</taxon>
        <taxon>Bacillati</taxon>
        <taxon>Bacillota</taxon>
        <taxon>Bacilli</taxon>
        <taxon>Lactobacillales</taxon>
        <taxon>Enterococcaceae</taxon>
        <taxon>Enterococcus</taxon>
    </lineage>
</organism>
<reference evidence="1 2" key="1">
    <citation type="submission" date="2010-12" db="EMBL/GenBank/DDBJ databases">
        <authorList>
            <person name="Muzny D."/>
            <person name="Qin X."/>
            <person name="Deng J."/>
            <person name="Jiang H."/>
            <person name="Liu Y."/>
            <person name="Qu J."/>
            <person name="Song X.-Z."/>
            <person name="Zhang L."/>
            <person name="Thornton R."/>
            <person name="Coyle M."/>
            <person name="Francisco L."/>
            <person name="Jackson L."/>
            <person name="Javaid M."/>
            <person name="Korchina V."/>
            <person name="Kovar C."/>
            <person name="Mata R."/>
            <person name="Mathew T."/>
            <person name="Ngo R."/>
            <person name="Nguyen L."/>
            <person name="Nguyen N."/>
            <person name="Okwuonu G."/>
            <person name="Ongeri F."/>
            <person name="Pham C."/>
            <person name="Simmons D."/>
            <person name="Wilczek-Boney K."/>
            <person name="Hale W."/>
            <person name="Jakkamsetti A."/>
            <person name="Pham P."/>
            <person name="Ruth R."/>
            <person name="San Lucas F."/>
            <person name="Warren J."/>
            <person name="Zhang J."/>
            <person name="Zhao Z."/>
            <person name="Zhou C."/>
            <person name="Zhu D."/>
            <person name="Lee S."/>
            <person name="Bess C."/>
            <person name="Blankenburg K."/>
            <person name="Forbes L."/>
            <person name="Fu Q."/>
            <person name="Gubbala S."/>
            <person name="Hirani K."/>
            <person name="Jayaseelan J.C."/>
            <person name="Lara F."/>
            <person name="Munidasa M."/>
            <person name="Palculict T."/>
            <person name="Patil S."/>
            <person name="Pu L.-L."/>
            <person name="Saada N."/>
            <person name="Tang L."/>
            <person name="Weissenberger G."/>
            <person name="Zhu Y."/>
            <person name="Hemphill L."/>
            <person name="Shang Y."/>
            <person name="Youmans B."/>
            <person name="Ayvaz T."/>
            <person name="Ross M."/>
            <person name="Santibanez J."/>
            <person name="Aqrawi P."/>
            <person name="Gross S."/>
            <person name="Joshi V."/>
            <person name="Fowler G."/>
            <person name="Nazareth L."/>
            <person name="Reid J."/>
            <person name="Worley K."/>
            <person name="Petrosino J."/>
            <person name="Highlander S."/>
            <person name="Gibbs R."/>
        </authorList>
    </citation>
    <scope>NUCLEOTIDE SEQUENCE [LARGE SCALE GENOMIC DNA]</scope>
    <source>
        <strain evidence="2">DSM 15952 / CCUG 50447 / LMG 22039 / TP 1.5</strain>
    </source>
</reference>
<evidence type="ECO:0000313" key="2">
    <source>
        <dbReference type="Proteomes" id="UP000010296"/>
    </source>
</evidence>
<proteinExistence type="predicted"/>
<dbReference type="EMBL" id="AEPV01000093">
    <property type="protein sequence ID" value="EFU72885.1"/>
    <property type="molecule type" value="Genomic_DNA"/>
</dbReference>